<dbReference type="EMBL" id="CAIT01000010">
    <property type="protein sequence ID" value="CCH57075.1"/>
    <property type="molecule type" value="Genomic_DNA"/>
</dbReference>
<evidence type="ECO:0000256" key="7">
    <source>
        <dbReference type="ARBA" id="ARBA00023136"/>
    </source>
</evidence>
<dbReference type="Proteomes" id="UP000009309">
    <property type="component" value="Unassembled WGS sequence"/>
</dbReference>
<dbReference type="PANTHER" id="PTHR21716:SF53">
    <property type="entry name" value="PERMEASE PERM-RELATED"/>
    <property type="match status" value="1"/>
</dbReference>
<feature type="transmembrane region" description="Helical" evidence="8">
    <location>
        <begin position="295"/>
        <end position="318"/>
    </location>
</feature>
<feature type="transmembrane region" description="Helical" evidence="8">
    <location>
        <begin position="61"/>
        <end position="82"/>
    </location>
</feature>
<reference evidence="9 10" key="1">
    <citation type="journal article" date="2012" name="J. Bacteriol.">
        <title>Genome Sequence of the Filamentous Bacterium Fibrisoma limi BUZ 3T.</title>
        <authorList>
            <person name="Filippini M."/>
            <person name="Qi W."/>
            <person name="Jaenicke S."/>
            <person name="Goesmann A."/>
            <person name="Smits T.H."/>
            <person name="Bagheri H.C."/>
        </authorList>
    </citation>
    <scope>NUCLEOTIDE SEQUENCE [LARGE SCALE GENOMIC DNA]</scope>
    <source>
        <strain evidence="10">BUZ 3T</strain>
    </source>
</reference>
<comment type="subcellular location">
    <subcellularLocation>
        <location evidence="1">Cell membrane</location>
        <topology evidence="1">Multi-pass membrane protein</topology>
    </subcellularLocation>
</comment>
<keyword evidence="10" id="KW-1185">Reference proteome</keyword>
<feature type="transmembrane region" description="Helical" evidence="8">
    <location>
        <begin position="32"/>
        <end position="49"/>
    </location>
</feature>
<name>I2GT46_9BACT</name>
<feature type="transmembrane region" description="Helical" evidence="8">
    <location>
        <begin position="201"/>
        <end position="222"/>
    </location>
</feature>
<evidence type="ECO:0000256" key="3">
    <source>
        <dbReference type="ARBA" id="ARBA00022448"/>
    </source>
</evidence>
<keyword evidence="7 8" id="KW-0472">Membrane</keyword>
<keyword evidence="4" id="KW-1003">Cell membrane</keyword>
<protein>
    <submittedName>
        <fullName evidence="9">UPF0118 membrane protein</fullName>
    </submittedName>
</protein>
<comment type="caution">
    <text evidence="9">The sequence shown here is derived from an EMBL/GenBank/DDBJ whole genome shotgun (WGS) entry which is preliminary data.</text>
</comment>
<feature type="transmembrane region" description="Helical" evidence="8">
    <location>
        <begin position="228"/>
        <end position="252"/>
    </location>
</feature>
<dbReference type="PANTHER" id="PTHR21716">
    <property type="entry name" value="TRANSMEMBRANE PROTEIN"/>
    <property type="match status" value="1"/>
</dbReference>
<sequence length="364" mass="40405">MNKRVSIYQVDGALLLGVLIVIILYFGRPFLVPLFFAVILSMLFLPVSYRLERWGVGRLSATLLSILLLLVLIAGFCGVIYAQAVTFANDWPQIKPKLQDFLQQAQEWVHQRFGLTAQEQISSLKSQVSKLSSSSGQTITAVVGALGGLITSFVLVVLYMFFLMWKREKFRDFFLKLAAPENRSDMRDSLDKITQVSAQYLIGRLISMLFLAVFYAIGLSILGLQNAVLVSIIAVIPTLIPYIGAFVGATFPLGMAFLNGSPDLLLPTIVILVAAQIIDNNIIEPLVMGNKLDLSPIFTIIAVVAGELIWGIPGMILFEPLFAIIRIVCEHIPALHPYSFLLSNELDEPQWMGKMKQMLGRIRS</sequence>
<dbReference type="RefSeq" id="WP_009285636.1">
    <property type="nucleotide sequence ID" value="NZ_CAIT01000010.1"/>
</dbReference>
<evidence type="ECO:0000256" key="8">
    <source>
        <dbReference type="SAM" id="Phobius"/>
    </source>
</evidence>
<proteinExistence type="inferred from homology"/>
<dbReference type="OrthoDB" id="9793390at2"/>
<dbReference type="Pfam" id="PF01594">
    <property type="entry name" value="AI-2E_transport"/>
    <property type="match status" value="1"/>
</dbReference>
<comment type="similarity">
    <text evidence="2">Belongs to the autoinducer-2 exporter (AI-2E) (TC 2.A.86) family.</text>
</comment>
<evidence type="ECO:0000256" key="4">
    <source>
        <dbReference type="ARBA" id="ARBA00022475"/>
    </source>
</evidence>
<organism evidence="9 10">
    <name type="scientific">Fibrisoma limi BUZ 3</name>
    <dbReference type="NCBI Taxonomy" id="1185876"/>
    <lineage>
        <taxon>Bacteria</taxon>
        <taxon>Pseudomonadati</taxon>
        <taxon>Bacteroidota</taxon>
        <taxon>Cytophagia</taxon>
        <taxon>Cytophagales</taxon>
        <taxon>Spirosomataceae</taxon>
        <taxon>Fibrisoma</taxon>
    </lineage>
</organism>
<evidence type="ECO:0000256" key="5">
    <source>
        <dbReference type="ARBA" id="ARBA00022692"/>
    </source>
</evidence>
<feature type="transmembrane region" description="Helical" evidence="8">
    <location>
        <begin position="264"/>
        <end position="283"/>
    </location>
</feature>
<dbReference type="GO" id="GO:0005886">
    <property type="term" value="C:plasma membrane"/>
    <property type="evidence" value="ECO:0007669"/>
    <property type="project" value="UniProtKB-SubCell"/>
</dbReference>
<evidence type="ECO:0000313" key="10">
    <source>
        <dbReference type="Proteomes" id="UP000009309"/>
    </source>
</evidence>
<keyword evidence="3" id="KW-0813">Transport</keyword>
<keyword evidence="6 8" id="KW-1133">Transmembrane helix</keyword>
<dbReference type="STRING" id="1185876.BN8_06476"/>
<dbReference type="AlphaFoldDB" id="I2GT46"/>
<feature type="transmembrane region" description="Helical" evidence="8">
    <location>
        <begin position="139"/>
        <end position="165"/>
    </location>
</feature>
<evidence type="ECO:0000256" key="6">
    <source>
        <dbReference type="ARBA" id="ARBA00022989"/>
    </source>
</evidence>
<evidence type="ECO:0000256" key="1">
    <source>
        <dbReference type="ARBA" id="ARBA00004651"/>
    </source>
</evidence>
<keyword evidence="5 8" id="KW-0812">Transmembrane</keyword>
<accession>I2GT46</accession>
<dbReference type="eggNOG" id="COG0628">
    <property type="taxonomic scope" value="Bacteria"/>
</dbReference>
<gene>
    <name evidence="9" type="primary">ydgG3</name>
    <name evidence="9" type="ORF">BN8_06476</name>
</gene>
<evidence type="ECO:0000256" key="2">
    <source>
        <dbReference type="ARBA" id="ARBA00009773"/>
    </source>
</evidence>
<evidence type="ECO:0000313" key="9">
    <source>
        <dbReference type="EMBL" id="CCH57075.1"/>
    </source>
</evidence>
<dbReference type="InterPro" id="IPR002549">
    <property type="entry name" value="AI-2E-like"/>
</dbReference>
<feature type="transmembrane region" description="Helical" evidence="8">
    <location>
        <begin position="7"/>
        <end position="26"/>
    </location>
</feature>